<dbReference type="PROSITE" id="PS50817">
    <property type="entry name" value="INTEIN_N_TER"/>
    <property type="match status" value="1"/>
</dbReference>
<dbReference type="Pfam" id="PF07591">
    <property type="entry name" value="PT-HINT"/>
    <property type="match status" value="1"/>
</dbReference>
<gene>
    <name evidence="2" type="ORF">H0921_05540</name>
</gene>
<evidence type="ECO:0000313" key="2">
    <source>
        <dbReference type="EMBL" id="MBA2225622.1"/>
    </source>
</evidence>
<dbReference type="EMBL" id="JACEFB010000002">
    <property type="protein sequence ID" value="MBA2225622.1"/>
    <property type="molecule type" value="Genomic_DNA"/>
</dbReference>
<protein>
    <recommendedName>
        <fullName evidence="1">Hint domain-containing protein</fullName>
    </recommendedName>
</protein>
<accession>A0A7V9ABC6</accession>
<dbReference type="InterPro" id="IPR036844">
    <property type="entry name" value="Hint_dom_sf"/>
</dbReference>
<reference evidence="2 3" key="1">
    <citation type="submission" date="2020-07" db="EMBL/GenBank/DDBJ databases">
        <title>Thermogemmata thermophila gen. nov., sp. nov., a novel moderate thermophilic planctomycete from a Kamchatka hot spring.</title>
        <authorList>
            <person name="Elcheninov A.G."/>
            <person name="Podosokorskaya O.A."/>
            <person name="Kovaleva O.L."/>
            <person name="Novikov A."/>
            <person name="Bonch-Osmolovskaya E.A."/>
            <person name="Toshchakov S.V."/>
            <person name="Kublanov I.V."/>
        </authorList>
    </citation>
    <scope>NUCLEOTIDE SEQUENCE [LARGE SCALE GENOMIC DNA]</scope>
    <source>
        <strain evidence="2 3">2918</strain>
    </source>
</reference>
<name>A0A7V9ABC6_9BACT</name>
<dbReference type="InterPro" id="IPR006141">
    <property type="entry name" value="Intein_N"/>
</dbReference>
<dbReference type="RefSeq" id="WP_194537030.1">
    <property type="nucleotide sequence ID" value="NZ_JACEFB010000002.1"/>
</dbReference>
<evidence type="ECO:0000313" key="3">
    <source>
        <dbReference type="Proteomes" id="UP000542342"/>
    </source>
</evidence>
<dbReference type="SMART" id="SM00306">
    <property type="entry name" value="HintN"/>
    <property type="match status" value="1"/>
</dbReference>
<evidence type="ECO:0000259" key="1">
    <source>
        <dbReference type="SMART" id="SM00306"/>
    </source>
</evidence>
<dbReference type="SUPFAM" id="SSF51294">
    <property type="entry name" value="Hedgehog/intein (Hint) domain"/>
    <property type="match status" value="1"/>
</dbReference>
<dbReference type="AlphaFoldDB" id="A0A7V9ABC6"/>
<keyword evidence="3" id="KW-1185">Reference proteome</keyword>
<comment type="caution">
    <text evidence="2">The sequence shown here is derived from an EMBL/GenBank/DDBJ whole genome shotgun (WGS) entry which is preliminary data.</text>
</comment>
<organism evidence="2 3">
    <name type="scientific">Thermogemmata fonticola</name>
    <dbReference type="NCBI Taxonomy" id="2755323"/>
    <lineage>
        <taxon>Bacteria</taxon>
        <taxon>Pseudomonadati</taxon>
        <taxon>Planctomycetota</taxon>
        <taxon>Planctomycetia</taxon>
        <taxon>Gemmatales</taxon>
        <taxon>Gemmataceae</taxon>
        <taxon>Thermogemmata</taxon>
    </lineage>
</organism>
<proteinExistence type="predicted"/>
<feature type="domain" description="Hint" evidence="1">
    <location>
        <begin position="52"/>
        <end position="151"/>
    </location>
</feature>
<dbReference type="InterPro" id="IPR003587">
    <property type="entry name" value="Hint_dom_N"/>
</dbReference>
<sequence length="253" mass="28496">MVTSARWGVRAINAAQGVSGLLSAQEQWEQGNYLAAALDATGSVLNFTQLFKACFTGDVKLLARGSWGEGWRRIDEITIDDEVLSRDEHDPSGPLAWKKVEETFERVGLMLELEVGGRIIGTTAEHPIYVLGKGWTAAGELKPGDRIVGLDPRESVAVTALRLTSRQEKLYNLRVADYHTYFVGDAAWGFALWAHNAYKDVKEFNPDQDALIQLAKEQKKREVTMDDVEILRKWPKNTMYYSGVLRYIYIVKK</sequence>
<dbReference type="Gene3D" id="2.170.16.10">
    <property type="entry name" value="Hedgehog/Intein (Hint) domain"/>
    <property type="match status" value="1"/>
</dbReference>
<dbReference type="GO" id="GO:0016539">
    <property type="term" value="P:intein-mediated protein splicing"/>
    <property type="evidence" value="ECO:0007669"/>
    <property type="project" value="InterPro"/>
</dbReference>
<dbReference type="Proteomes" id="UP000542342">
    <property type="component" value="Unassembled WGS sequence"/>
</dbReference>
<dbReference type="CDD" id="cd00081">
    <property type="entry name" value="Hint"/>
    <property type="match status" value="1"/>
</dbReference>